<organism evidence="2 3">
    <name type="scientific">Bimuria novae-zelandiae CBS 107.79</name>
    <dbReference type="NCBI Taxonomy" id="1447943"/>
    <lineage>
        <taxon>Eukaryota</taxon>
        <taxon>Fungi</taxon>
        <taxon>Dikarya</taxon>
        <taxon>Ascomycota</taxon>
        <taxon>Pezizomycotina</taxon>
        <taxon>Dothideomycetes</taxon>
        <taxon>Pleosporomycetidae</taxon>
        <taxon>Pleosporales</taxon>
        <taxon>Massarineae</taxon>
        <taxon>Didymosphaeriaceae</taxon>
        <taxon>Bimuria</taxon>
    </lineage>
</organism>
<name>A0A6A5VD37_9PLEO</name>
<dbReference type="GO" id="GO:0016740">
    <property type="term" value="F:transferase activity"/>
    <property type="evidence" value="ECO:0007669"/>
    <property type="project" value="UniProtKB-KW"/>
</dbReference>
<keyword evidence="1" id="KW-1133">Transmembrane helix</keyword>
<dbReference type="EMBL" id="ML976672">
    <property type="protein sequence ID" value="KAF1975011.1"/>
    <property type="molecule type" value="Genomic_DNA"/>
</dbReference>
<sequence length="298" mass="33728">MITFLGKRGLTVAVFVTILPICFFLTFYLHLGTESIRVRIGFGHKSASSSNARVSNDIYRTGVGFTNGSVPVLANGKERYTYVTFLSGTLDQADDLEGDNYFAATRILIGQLLHKPETRTIGIDVIVMVTPSVSESRRDRLRRDGVILHPVEFLHVENDEWIHATQHRWVDVMTKLRAWEMTQYSRILMLDGDTMLRQPLHGVFDDQGAKIRPRQQLENMPVLKGEASLPPEYLLGSLSEVWDSNHDFPPKDGTGLKKIGKMNAGFMLLAPSRAMFDYYRSLLNITNSFNPNTRSKTF</sequence>
<dbReference type="PANTHER" id="PTHR11183">
    <property type="entry name" value="GLYCOGENIN SUBFAMILY MEMBER"/>
    <property type="match status" value="1"/>
</dbReference>
<keyword evidence="1" id="KW-0472">Membrane</keyword>
<gene>
    <name evidence="2" type="ORF">BU23DRAFT_567003</name>
</gene>
<proteinExistence type="predicted"/>
<evidence type="ECO:0000313" key="3">
    <source>
        <dbReference type="Proteomes" id="UP000800036"/>
    </source>
</evidence>
<protein>
    <submittedName>
        <fullName evidence="2">Nucleotide-diphospho-sugar transferase</fullName>
    </submittedName>
</protein>
<dbReference type="InterPro" id="IPR029044">
    <property type="entry name" value="Nucleotide-diphossugar_trans"/>
</dbReference>
<dbReference type="SUPFAM" id="SSF53448">
    <property type="entry name" value="Nucleotide-diphospho-sugar transferases"/>
    <property type="match status" value="1"/>
</dbReference>
<accession>A0A6A5VD37</accession>
<dbReference type="Gene3D" id="3.90.550.10">
    <property type="entry name" value="Spore Coat Polysaccharide Biosynthesis Protein SpsA, Chain A"/>
    <property type="match status" value="1"/>
</dbReference>
<keyword evidence="2" id="KW-0808">Transferase</keyword>
<reference evidence="2" key="1">
    <citation type="journal article" date="2020" name="Stud. Mycol.">
        <title>101 Dothideomycetes genomes: a test case for predicting lifestyles and emergence of pathogens.</title>
        <authorList>
            <person name="Haridas S."/>
            <person name="Albert R."/>
            <person name="Binder M."/>
            <person name="Bloem J."/>
            <person name="Labutti K."/>
            <person name="Salamov A."/>
            <person name="Andreopoulos B."/>
            <person name="Baker S."/>
            <person name="Barry K."/>
            <person name="Bills G."/>
            <person name="Bluhm B."/>
            <person name="Cannon C."/>
            <person name="Castanera R."/>
            <person name="Culley D."/>
            <person name="Daum C."/>
            <person name="Ezra D."/>
            <person name="Gonzalez J."/>
            <person name="Henrissat B."/>
            <person name="Kuo A."/>
            <person name="Liang C."/>
            <person name="Lipzen A."/>
            <person name="Lutzoni F."/>
            <person name="Magnuson J."/>
            <person name="Mondo S."/>
            <person name="Nolan M."/>
            <person name="Ohm R."/>
            <person name="Pangilinan J."/>
            <person name="Park H.-J."/>
            <person name="Ramirez L."/>
            <person name="Alfaro M."/>
            <person name="Sun H."/>
            <person name="Tritt A."/>
            <person name="Yoshinaga Y."/>
            <person name="Zwiers L.-H."/>
            <person name="Turgeon B."/>
            <person name="Goodwin S."/>
            <person name="Spatafora J."/>
            <person name="Crous P."/>
            <person name="Grigoriev I."/>
        </authorList>
    </citation>
    <scope>NUCLEOTIDE SEQUENCE</scope>
    <source>
        <strain evidence="2">CBS 107.79</strain>
    </source>
</reference>
<dbReference type="Proteomes" id="UP000800036">
    <property type="component" value="Unassembled WGS sequence"/>
</dbReference>
<dbReference type="InterPro" id="IPR050587">
    <property type="entry name" value="GNT1/Glycosyltrans_8"/>
</dbReference>
<evidence type="ECO:0000256" key="1">
    <source>
        <dbReference type="SAM" id="Phobius"/>
    </source>
</evidence>
<dbReference type="OrthoDB" id="2014201at2759"/>
<evidence type="ECO:0000313" key="2">
    <source>
        <dbReference type="EMBL" id="KAF1975011.1"/>
    </source>
</evidence>
<feature type="transmembrane region" description="Helical" evidence="1">
    <location>
        <begin position="12"/>
        <end position="31"/>
    </location>
</feature>
<keyword evidence="1" id="KW-0812">Transmembrane</keyword>
<dbReference type="AlphaFoldDB" id="A0A6A5VD37"/>
<keyword evidence="3" id="KW-1185">Reference proteome</keyword>